<accession>A0A0C9XAY7</accession>
<reference evidence="2 3" key="1">
    <citation type="submission" date="2014-04" db="EMBL/GenBank/DDBJ databases">
        <authorList>
            <consortium name="DOE Joint Genome Institute"/>
            <person name="Kuo A."/>
            <person name="Kohler A."/>
            <person name="Nagy L.G."/>
            <person name="Floudas D."/>
            <person name="Copeland A."/>
            <person name="Barry K.W."/>
            <person name="Cichocki N."/>
            <person name="Veneault-Fourrey C."/>
            <person name="LaButti K."/>
            <person name="Lindquist E.A."/>
            <person name="Lipzen A."/>
            <person name="Lundell T."/>
            <person name="Morin E."/>
            <person name="Murat C."/>
            <person name="Sun H."/>
            <person name="Tunlid A."/>
            <person name="Henrissat B."/>
            <person name="Grigoriev I.V."/>
            <person name="Hibbett D.S."/>
            <person name="Martin F."/>
            <person name="Nordberg H.P."/>
            <person name="Cantor M.N."/>
            <person name="Hua S.X."/>
        </authorList>
    </citation>
    <scope>NUCLEOTIDE SEQUENCE [LARGE SCALE GENOMIC DNA]</scope>
    <source>
        <strain evidence="2 3">LaAM-08-1</strain>
    </source>
</reference>
<dbReference type="STRING" id="1095629.A0A0C9XAY7"/>
<organism evidence="2 3">
    <name type="scientific">Laccaria amethystina LaAM-08-1</name>
    <dbReference type="NCBI Taxonomy" id="1095629"/>
    <lineage>
        <taxon>Eukaryota</taxon>
        <taxon>Fungi</taxon>
        <taxon>Dikarya</taxon>
        <taxon>Basidiomycota</taxon>
        <taxon>Agaricomycotina</taxon>
        <taxon>Agaricomycetes</taxon>
        <taxon>Agaricomycetidae</taxon>
        <taxon>Agaricales</taxon>
        <taxon>Agaricineae</taxon>
        <taxon>Hydnangiaceae</taxon>
        <taxon>Laccaria</taxon>
    </lineage>
</organism>
<evidence type="ECO:0000256" key="1">
    <source>
        <dbReference type="SAM" id="MobiDB-lite"/>
    </source>
</evidence>
<feature type="region of interest" description="Disordered" evidence="1">
    <location>
        <begin position="14"/>
        <end position="41"/>
    </location>
</feature>
<reference evidence="3" key="2">
    <citation type="submission" date="2015-01" db="EMBL/GenBank/DDBJ databases">
        <title>Evolutionary Origins and Diversification of the Mycorrhizal Mutualists.</title>
        <authorList>
            <consortium name="DOE Joint Genome Institute"/>
            <consortium name="Mycorrhizal Genomics Consortium"/>
            <person name="Kohler A."/>
            <person name="Kuo A."/>
            <person name="Nagy L.G."/>
            <person name="Floudas D."/>
            <person name="Copeland A."/>
            <person name="Barry K.W."/>
            <person name="Cichocki N."/>
            <person name="Veneault-Fourrey C."/>
            <person name="LaButti K."/>
            <person name="Lindquist E.A."/>
            <person name="Lipzen A."/>
            <person name="Lundell T."/>
            <person name="Morin E."/>
            <person name="Murat C."/>
            <person name="Riley R."/>
            <person name="Ohm R."/>
            <person name="Sun H."/>
            <person name="Tunlid A."/>
            <person name="Henrissat B."/>
            <person name="Grigoriev I.V."/>
            <person name="Hibbett D.S."/>
            <person name="Martin F."/>
        </authorList>
    </citation>
    <scope>NUCLEOTIDE SEQUENCE [LARGE SCALE GENOMIC DNA]</scope>
    <source>
        <strain evidence="3">LaAM-08-1</strain>
    </source>
</reference>
<gene>
    <name evidence="2" type="ORF">K443DRAFT_8992</name>
</gene>
<feature type="compositionally biased region" description="Polar residues" evidence="1">
    <location>
        <begin position="14"/>
        <end position="32"/>
    </location>
</feature>
<feature type="compositionally biased region" description="Basic and acidic residues" evidence="1">
    <location>
        <begin position="139"/>
        <end position="151"/>
    </location>
</feature>
<protein>
    <submittedName>
        <fullName evidence="2">Uncharacterized protein</fullName>
    </submittedName>
</protein>
<evidence type="ECO:0000313" key="2">
    <source>
        <dbReference type="EMBL" id="KIJ98643.1"/>
    </source>
</evidence>
<keyword evidence="3" id="KW-1185">Reference proteome</keyword>
<sequence>MSSMTTFTKNMQAELQAWATTQPEPQAQSTPVASYPAGTAPVKQNEEGNVVLVGDEDKKARSALMAQEVNFIGQETQKLLRTKKYVVPIAKAYLKELQNAEAKESKPKPCPNENSVVVEEPVQDMEVDVDAQQPQSEKPTIEEIIETRTGR</sequence>
<dbReference type="Proteomes" id="UP000054477">
    <property type="component" value="Unassembled WGS sequence"/>
</dbReference>
<proteinExistence type="predicted"/>
<dbReference type="AlphaFoldDB" id="A0A0C9XAY7"/>
<feature type="region of interest" description="Disordered" evidence="1">
    <location>
        <begin position="126"/>
        <end position="151"/>
    </location>
</feature>
<dbReference type="EMBL" id="KN838664">
    <property type="protein sequence ID" value="KIJ98643.1"/>
    <property type="molecule type" value="Genomic_DNA"/>
</dbReference>
<name>A0A0C9XAY7_9AGAR</name>
<dbReference type="OrthoDB" id="259935at2759"/>
<evidence type="ECO:0000313" key="3">
    <source>
        <dbReference type="Proteomes" id="UP000054477"/>
    </source>
</evidence>
<dbReference type="HOGENOM" id="CLU_1731750_0_0_1"/>